<organism evidence="2 3">
    <name type="scientific">Sporosarcina jeotgali</name>
    <dbReference type="NCBI Taxonomy" id="3020056"/>
    <lineage>
        <taxon>Bacteria</taxon>
        <taxon>Bacillati</taxon>
        <taxon>Bacillota</taxon>
        <taxon>Bacilli</taxon>
        <taxon>Bacillales</taxon>
        <taxon>Caryophanaceae</taxon>
        <taxon>Sporosarcina</taxon>
    </lineage>
</organism>
<sequence length="50" mass="5902">MAKRNIDGEKTNKPPALPGREEFSEDYSTYGEKREALKELFRKSENQKRK</sequence>
<feature type="region of interest" description="Disordered" evidence="1">
    <location>
        <begin position="1"/>
        <end position="30"/>
    </location>
</feature>
<keyword evidence="3" id="KW-1185">Reference proteome</keyword>
<gene>
    <name evidence="2" type="ORF">PGH26_06870</name>
</gene>
<evidence type="ECO:0000313" key="3">
    <source>
        <dbReference type="Proteomes" id="UP001303532"/>
    </source>
</evidence>
<feature type="compositionally biased region" description="Basic and acidic residues" evidence="1">
    <location>
        <begin position="1"/>
        <end position="12"/>
    </location>
</feature>
<protein>
    <submittedName>
        <fullName evidence="2">Uncharacterized protein</fullName>
    </submittedName>
</protein>
<evidence type="ECO:0000256" key="1">
    <source>
        <dbReference type="SAM" id="MobiDB-lite"/>
    </source>
</evidence>
<dbReference type="Proteomes" id="UP001303532">
    <property type="component" value="Chromosome"/>
</dbReference>
<reference evidence="2 3" key="1">
    <citation type="submission" date="2023-01" db="EMBL/GenBank/DDBJ databases">
        <title>Sporosarcina sp. nov., isolated from Korean tranditional fermented seafood 'Jeotgal'.</title>
        <authorList>
            <person name="Yang A.-I."/>
        </authorList>
    </citation>
    <scope>NUCLEOTIDE SEQUENCE [LARGE SCALE GENOMIC DNA]</scope>
    <source>
        <strain evidence="2 3">B2O-1</strain>
    </source>
</reference>
<accession>A0ABZ0L0E3</accession>
<dbReference type="EMBL" id="CP116341">
    <property type="protein sequence ID" value="WOV85652.1"/>
    <property type="molecule type" value="Genomic_DNA"/>
</dbReference>
<dbReference type="RefSeq" id="WP_323693250.1">
    <property type="nucleotide sequence ID" value="NZ_CP116341.1"/>
</dbReference>
<name>A0ABZ0L0E3_9BACL</name>
<proteinExistence type="predicted"/>
<evidence type="ECO:0000313" key="2">
    <source>
        <dbReference type="EMBL" id="WOV85652.1"/>
    </source>
</evidence>